<dbReference type="AlphaFoldDB" id="A0AA39PTF9"/>
<comment type="caution">
    <text evidence="1">The sequence shown here is derived from an EMBL/GenBank/DDBJ whole genome shotgun (WGS) entry which is preliminary data.</text>
</comment>
<sequence>GKDTMLAAMNEPYGLDVPENANAPHLLQVQLKKLPKNIQLSGDEKQRIVVYVLFAFSFYCFPDSSAWEPEAEASLFGNLIDERDGRTLVFVPRRFGHRQNVQILSCMKDGDIVETGNHKRLVEVNG</sequence>
<organism evidence="1 2">
    <name type="scientific">Armillaria novae-zelandiae</name>
    <dbReference type="NCBI Taxonomy" id="153914"/>
    <lineage>
        <taxon>Eukaryota</taxon>
        <taxon>Fungi</taxon>
        <taxon>Dikarya</taxon>
        <taxon>Basidiomycota</taxon>
        <taxon>Agaricomycotina</taxon>
        <taxon>Agaricomycetes</taxon>
        <taxon>Agaricomycetidae</taxon>
        <taxon>Agaricales</taxon>
        <taxon>Marasmiineae</taxon>
        <taxon>Physalacriaceae</taxon>
        <taxon>Armillaria</taxon>
    </lineage>
</organism>
<feature type="non-terminal residue" evidence="1">
    <location>
        <position position="1"/>
    </location>
</feature>
<name>A0AA39PTF9_9AGAR</name>
<dbReference type="Proteomes" id="UP001175227">
    <property type="component" value="Unassembled WGS sequence"/>
</dbReference>
<evidence type="ECO:0000313" key="1">
    <source>
        <dbReference type="EMBL" id="KAK0490217.1"/>
    </source>
</evidence>
<reference evidence="1" key="1">
    <citation type="submission" date="2023-06" db="EMBL/GenBank/DDBJ databases">
        <authorList>
            <consortium name="Lawrence Berkeley National Laboratory"/>
            <person name="Ahrendt S."/>
            <person name="Sahu N."/>
            <person name="Indic B."/>
            <person name="Wong-Bajracharya J."/>
            <person name="Merenyi Z."/>
            <person name="Ke H.-M."/>
            <person name="Monk M."/>
            <person name="Kocsube S."/>
            <person name="Drula E."/>
            <person name="Lipzen A."/>
            <person name="Balint B."/>
            <person name="Henrissat B."/>
            <person name="Andreopoulos B."/>
            <person name="Martin F.M."/>
            <person name="Harder C.B."/>
            <person name="Rigling D."/>
            <person name="Ford K.L."/>
            <person name="Foster G.D."/>
            <person name="Pangilinan J."/>
            <person name="Papanicolaou A."/>
            <person name="Barry K."/>
            <person name="LaButti K."/>
            <person name="Viragh M."/>
            <person name="Koriabine M."/>
            <person name="Yan M."/>
            <person name="Riley R."/>
            <person name="Champramary S."/>
            <person name="Plett K.L."/>
            <person name="Tsai I.J."/>
            <person name="Slot J."/>
            <person name="Sipos G."/>
            <person name="Plett J."/>
            <person name="Nagy L.G."/>
            <person name="Grigoriev I.V."/>
        </authorList>
    </citation>
    <scope>NUCLEOTIDE SEQUENCE</scope>
    <source>
        <strain evidence="1">ICMP 16352</strain>
    </source>
</reference>
<proteinExistence type="predicted"/>
<dbReference type="InterPro" id="IPR027417">
    <property type="entry name" value="P-loop_NTPase"/>
</dbReference>
<protein>
    <submittedName>
        <fullName evidence="1">Uncharacterized protein</fullName>
    </submittedName>
</protein>
<dbReference type="EMBL" id="JAUEPR010000001">
    <property type="protein sequence ID" value="KAK0490217.1"/>
    <property type="molecule type" value="Genomic_DNA"/>
</dbReference>
<gene>
    <name evidence="1" type="ORF">IW261DRAFT_1295114</name>
</gene>
<feature type="non-terminal residue" evidence="1">
    <location>
        <position position="126"/>
    </location>
</feature>
<dbReference type="Gene3D" id="3.40.50.300">
    <property type="entry name" value="P-loop containing nucleotide triphosphate hydrolases"/>
    <property type="match status" value="1"/>
</dbReference>
<dbReference type="SUPFAM" id="SSF52540">
    <property type="entry name" value="P-loop containing nucleoside triphosphate hydrolases"/>
    <property type="match status" value="1"/>
</dbReference>
<accession>A0AA39PTF9</accession>
<keyword evidence="2" id="KW-1185">Reference proteome</keyword>
<evidence type="ECO:0000313" key="2">
    <source>
        <dbReference type="Proteomes" id="UP001175227"/>
    </source>
</evidence>